<feature type="domain" description="Chromosome segregation in meiosis protein 3" evidence="9">
    <location>
        <begin position="69"/>
        <end position="151"/>
    </location>
</feature>
<name>A0AAV9JSV3_9PEZI</name>
<dbReference type="InterPro" id="IPR040038">
    <property type="entry name" value="TIPIN/Csm3/Swi3"/>
</dbReference>
<reference evidence="10 11" key="1">
    <citation type="submission" date="2021-11" db="EMBL/GenBank/DDBJ databases">
        <title>Black yeast isolated from Biological Soil Crust.</title>
        <authorList>
            <person name="Kurbessoian T."/>
        </authorList>
    </citation>
    <scope>NUCLEOTIDE SEQUENCE [LARGE SCALE GENOMIC DNA]</scope>
    <source>
        <strain evidence="10 11">CCFEE 5522</strain>
    </source>
</reference>
<evidence type="ECO:0000256" key="4">
    <source>
        <dbReference type="ARBA" id="ARBA00022880"/>
    </source>
</evidence>
<evidence type="ECO:0000313" key="10">
    <source>
        <dbReference type="EMBL" id="KAK4547617.1"/>
    </source>
</evidence>
<dbReference type="EMBL" id="JAVFHQ010000010">
    <property type="protein sequence ID" value="KAK4547617.1"/>
    <property type="molecule type" value="Genomic_DNA"/>
</dbReference>
<evidence type="ECO:0000259" key="9">
    <source>
        <dbReference type="Pfam" id="PF07962"/>
    </source>
</evidence>
<feature type="region of interest" description="Disordered" evidence="8">
    <location>
        <begin position="145"/>
        <end position="303"/>
    </location>
</feature>
<dbReference type="GO" id="GO:0000076">
    <property type="term" value="P:DNA replication checkpoint signaling"/>
    <property type="evidence" value="ECO:0007669"/>
    <property type="project" value="UniProtKB-UniRule"/>
</dbReference>
<evidence type="ECO:0000256" key="5">
    <source>
        <dbReference type="ARBA" id="ARBA00023242"/>
    </source>
</evidence>
<comment type="function">
    <text evidence="7">Plays an important role in the control of DNA replication and the maintenance of replication fork stability.</text>
</comment>
<evidence type="ECO:0000256" key="6">
    <source>
        <dbReference type="ARBA" id="ARBA00023306"/>
    </source>
</evidence>
<feature type="region of interest" description="Disordered" evidence="8">
    <location>
        <begin position="1"/>
        <end position="23"/>
    </location>
</feature>
<feature type="region of interest" description="Disordered" evidence="8">
    <location>
        <begin position="35"/>
        <end position="57"/>
    </location>
</feature>
<evidence type="ECO:0000256" key="2">
    <source>
        <dbReference type="ARBA" id="ARBA00006075"/>
    </source>
</evidence>
<keyword evidence="11" id="KW-1185">Reference proteome</keyword>
<dbReference type="PANTHER" id="PTHR13220:SF11">
    <property type="entry name" value="TIMELESS-INTERACTING PROTEIN"/>
    <property type="match status" value="1"/>
</dbReference>
<dbReference type="Proteomes" id="UP001324427">
    <property type="component" value="Unassembled WGS sequence"/>
</dbReference>
<protein>
    <recommendedName>
        <fullName evidence="7">Chromosome segregation in meiosis protein</fullName>
    </recommendedName>
</protein>
<keyword evidence="5 7" id="KW-0539">Nucleus</keyword>
<dbReference type="PANTHER" id="PTHR13220">
    <property type="entry name" value="TIMELESS INTERACTING-RELATED"/>
    <property type="match status" value="1"/>
</dbReference>
<organism evidence="10 11">
    <name type="scientific">Oleoguttula mirabilis</name>
    <dbReference type="NCBI Taxonomy" id="1507867"/>
    <lineage>
        <taxon>Eukaryota</taxon>
        <taxon>Fungi</taxon>
        <taxon>Dikarya</taxon>
        <taxon>Ascomycota</taxon>
        <taxon>Pezizomycotina</taxon>
        <taxon>Dothideomycetes</taxon>
        <taxon>Dothideomycetidae</taxon>
        <taxon>Mycosphaerellales</taxon>
        <taxon>Teratosphaeriaceae</taxon>
        <taxon>Oleoguttula</taxon>
    </lineage>
</organism>
<keyword evidence="6 7" id="KW-0131">Cell cycle</keyword>
<evidence type="ECO:0000256" key="7">
    <source>
        <dbReference type="RuleBase" id="RU366049"/>
    </source>
</evidence>
<evidence type="ECO:0000256" key="8">
    <source>
        <dbReference type="SAM" id="MobiDB-lite"/>
    </source>
</evidence>
<gene>
    <name evidence="10" type="ORF">LTR36_000574</name>
</gene>
<evidence type="ECO:0000313" key="11">
    <source>
        <dbReference type="Proteomes" id="UP001324427"/>
    </source>
</evidence>
<sequence length="315" mass="34643">MPTATAPNARAGSTAPEESDNRFNFDQEVDDFMRDLPIGNEASNDNAAQPAKDVDEEIKVRKKRMPVPKLDETRLLSDAGVPKLRKIAKTKLKFKGKGHEFTDISRLLNTYQLWLDDLYPRAKFRDALSMVEKLGHSKRMQITRRAWIDGTKPSRREASPERLADIEMSGGLDGLPGQEAPRREGDSDGNDDDDLFGERAAEWQPENAGRADTQHSDMPEDDELDALMAEQAPTGPGAASRPQQKPRGPFEEEDDDEDGGPDDDELDALMAEETPMGGGSKASGVVSMPRDDAAAQAQNNFADEEEIMAGMGGDW</sequence>
<keyword evidence="4" id="KW-0236">DNA replication inhibitor</keyword>
<proteinExistence type="inferred from homology"/>
<dbReference type="GO" id="GO:0043111">
    <property type="term" value="P:replication fork arrest"/>
    <property type="evidence" value="ECO:0007669"/>
    <property type="project" value="TreeGrafter"/>
</dbReference>
<comment type="subcellular location">
    <subcellularLocation>
        <location evidence="1 7">Nucleus</location>
    </subcellularLocation>
</comment>
<dbReference type="Pfam" id="PF07962">
    <property type="entry name" value="Swi3"/>
    <property type="match status" value="1"/>
</dbReference>
<comment type="similarity">
    <text evidence="2 7">Belongs to the CSM3 family.</text>
</comment>
<feature type="compositionally biased region" description="Basic and acidic residues" evidence="8">
    <location>
        <begin position="152"/>
        <end position="165"/>
    </location>
</feature>
<dbReference type="GO" id="GO:0003677">
    <property type="term" value="F:DNA binding"/>
    <property type="evidence" value="ECO:0007669"/>
    <property type="project" value="TreeGrafter"/>
</dbReference>
<evidence type="ECO:0000256" key="1">
    <source>
        <dbReference type="ARBA" id="ARBA00004123"/>
    </source>
</evidence>
<keyword evidence="3 7" id="KW-0227">DNA damage</keyword>
<dbReference type="AlphaFoldDB" id="A0AAV9JSV3"/>
<dbReference type="GO" id="GO:0031298">
    <property type="term" value="C:replication fork protection complex"/>
    <property type="evidence" value="ECO:0007669"/>
    <property type="project" value="TreeGrafter"/>
</dbReference>
<accession>A0AAV9JSV3</accession>
<evidence type="ECO:0000256" key="3">
    <source>
        <dbReference type="ARBA" id="ARBA00022763"/>
    </source>
</evidence>
<dbReference type="GO" id="GO:0031297">
    <property type="term" value="P:replication fork processing"/>
    <property type="evidence" value="ECO:0007669"/>
    <property type="project" value="UniProtKB-UniRule"/>
</dbReference>
<dbReference type="InterPro" id="IPR012923">
    <property type="entry name" value="Csm3"/>
</dbReference>
<dbReference type="GO" id="GO:0006974">
    <property type="term" value="P:DNA damage response"/>
    <property type="evidence" value="ECO:0007669"/>
    <property type="project" value="UniProtKB-KW"/>
</dbReference>
<comment type="caution">
    <text evidence="10">The sequence shown here is derived from an EMBL/GenBank/DDBJ whole genome shotgun (WGS) entry which is preliminary data.</text>
</comment>
<feature type="compositionally biased region" description="Acidic residues" evidence="8">
    <location>
        <begin position="251"/>
        <end position="267"/>
    </location>
</feature>